<dbReference type="GO" id="GO:0015648">
    <property type="term" value="F:lipid-linked peptidoglycan transporter activity"/>
    <property type="evidence" value="ECO:0007669"/>
    <property type="project" value="TreeGrafter"/>
</dbReference>
<evidence type="ECO:0000256" key="3">
    <source>
        <dbReference type="ARBA" id="ARBA00022679"/>
    </source>
</evidence>
<evidence type="ECO:0000256" key="5">
    <source>
        <dbReference type="ARBA" id="ARBA00022960"/>
    </source>
</evidence>
<keyword evidence="4 17" id="KW-0812">Transmembrane</keyword>
<dbReference type="RefSeq" id="WP_073274813.1">
    <property type="nucleotide sequence ID" value="NZ_FRAC01000009.1"/>
</dbReference>
<dbReference type="EC" id="2.4.99.28" evidence="14"/>
<feature type="transmembrane region" description="Helical" evidence="17">
    <location>
        <begin position="172"/>
        <end position="191"/>
    </location>
</feature>
<dbReference type="GO" id="GO:0008360">
    <property type="term" value="P:regulation of cell shape"/>
    <property type="evidence" value="ECO:0007669"/>
    <property type="project" value="UniProtKB-KW"/>
</dbReference>
<dbReference type="OrthoDB" id="9802195at2"/>
<keyword evidence="5" id="KW-0133">Cell shape</keyword>
<evidence type="ECO:0000313" key="19">
    <source>
        <dbReference type="Proteomes" id="UP000184386"/>
    </source>
</evidence>
<evidence type="ECO:0000256" key="13">
    <source>
        <dbReference type="ARBA" id="ARBA00041418"/>
    </source>
</evidence>
<organism evidence="18 19">
    <name type="scientific">Anaerocolumna jejuensis DSM 15929</name>
    <dbReference type="NCBI Taxonomy" id="1121322"/>
    <lineage>
        <taxon>Bacteria</taxon>
        <taxon>Bacillati</taxon>
        <taxon>Bacillota</taxon>
        <taxon>Clostridia</taxon>
        <taxon>Lachnospirales</taxon>
        <taxon>Lachnospiraceae</taxon>
        <taxon>Anaerocolumna</taxon>
    </lineage>
</organism>
<dbReference type="PANTHER" id="PTHR30474:SF2">
    <property type="entry name" value="PEPTIDOGLYCAN GLYCOSYLTRANSFERASE FTSW-RELATED"/>
    <property type="match status" value="1"/>
</dbReference>
<comment type="function">
    <text evidence="16">Peptidoglycan polymerase that is essential for cell division.</text>
</comment>
<feature type="transmembrane region" description="Helical" evidence="17">
    <location>
        <begin position="198"/>
        <end position="216"/>
    </location>
</feature>
<dbReference type="NCBIfam" id="NF038403">
    <property type="entry name" value="perm_prefix_1"/>
    <property type="match status" value="1"/>
</dbReference>
<feature type="transmembrane region" description="Helical" evidence="17">
    <location>
        <begin position="140"/>
        <end position="160"/>
    </location>
</feature>
<dbReference type="GO" id="GO:0008955">
    <property type="term" value="F:peptidoglycan glycosyltransferase activity"/>
    <property type="evidence" value="ECO:0007669"/>
    <property type="project" value="UniProtKB-EC"/>
</dbReference>
<dbReference type="GO" id="GO:0032153">
    <property type="term" value="C:cell division site"/>
    <property type="evidence" value="ECO:0007669"/>
    <property type="project" value="TreeGrafter"/>
</dbReference>
<dbReference type="PANTHER" id="PTHR30474">
    <property type="entry name" value="CELL CYCLE PROTEIN"/>
    <property type="match status" value="1"/>
</dbReference>
<name>A0A1M6PS09_9FIRM</name>
<evidence type="ECO:0000256" key="1">
    <source>
        <dbReference type="ARBA" id="ARBA00004141"/>
    </source>
</evidence>
<evidence type="ECO:0000256" key="11">
    <source>
        <dbReference type="ARBA" id="ARBA00038053"/>
    </source>
</evidence>
<evidence type="ECO:0000256" key="4">
    <source>
        <dbReference type="ARBA" id="ARBA00022692"/>
    </source>
</evidence>
<evidence type="ECO:0000256" key="14">
    <source>
        <dbReference type="ARBA" id="ARBA00044770"/>
    </source>
</evidence>
<feature type="transmembrane region" description="Helical" evidence="17">
    <location>
        <begin position="368"/>
        <end position="390"/>
    </location>
</feature>
<dbReference type="Proteomes" id="UP000184386">
    <property type="component" value="Unassembled WGS sequence"/>
</dbReference>
<evidence type="ECO:0000313" key="18">
    <source>
        <dbReference type="EMBL" id="SHK10658.1"/>
    </source>
</evidence>
<feature type="transmembrane region" description="Helical" evidence="17">
    <location>
        <begin position="112"/>
        <end position="128"/>
    </location>
</feature>
<keyword evidence="18" id="KW-0131">Cell cycle</keyword>
<keyword evidence="8 17" id="KW-0472">Membrane</keyword>
<evidence type="ECO:0000256" key="6">
    <source>
        <dbReference type="ARBA" id="ARBA00022984"/>
    </source>
</evidence>
<dbReference type="EMBL" id="FRAC01000009">
    <property type="protein sequence ID" value="SHK10658.1"/>
    <property type="molecule type" value="Genomic_DNA"/>
</dbReference>
<dbReference type="GO" id="GO:0005886">
    <property type="term" value="C:plasma membrane"/>
    <property type="evidence" value="ECO:0007669"/>
    <property type="project" value="TreeGrafter"/>
</dbReference>
<dbReference type="Pfam" id="PF01098">
    <property type="entry name" value="FTSW_RODA_SPOVE"/>
    <property type="match status" value="1"/>
</dbReference>
<feature type="transmembrane region" description="Helical" evidence="17">
    <location>
        <begin position="222"/>
        <end position="242"/>
    </location>
</feature>
<comment type="catalytic activity">
    <reaction evidence="15">
        <text>[GlcNAc-(1-&gt;4)-Mur2Ac(oyl-L-Ala-gamma-D-Glu-L-Lys-D-Ala-D-Ala)](n)-di-trans,octa-cis-undecaprenyl diphosphate + beta-D-GlcNAc-(1-&gt;4)-Mur2Ac(oyl-L-Ala-gamma-D-Glu-L-Lys-D-Ala-D-Ala)-di-trans,octa-cis-undecaprenyl diphosphate = [GlcNAc-(1-&gt;4)-Mur2Ac(oyl-L-Ala-gamma-D-Glu-L-Lys-D-Ala-D-Ala)](n+1)-di-trans,octa-cis-undecaprenyl diphosphate + di-trans,octa-cis-undecaprenyl diphosphate + H(+)</text>
        <dbReference type="Rhea" id="RHEA:23708"/>
        <dbReference type="Rhea" id="RHEA-COMP:9602"/>
        <dbReference type="Rhea" id="RHEA-COMP:9603"/>
        <dbReference type="ChEBI" id="CHEBI:15378"/>
        <dbReference type="ChEBI" id="CHEBI:58405"/>
        <dbReference type="ChEBI" id="CHEBI:60033"/>
        <dbReference type="ChEBI" id="CHEBI:78435"/>
        <dbReference type="EC" id="2.4.99.28"/>
    </reaction>
</comment>
<evidence type="ECO:0000256" key="15">
    <source>
        <dbReference type="ARBA" id="ARBA00049902"/>
    </source>
</evidence>
<feature type="transmembrane region" description="Helical" evidence="17">
    <location>
        <begin position="249"/>
        <end position="269"/>
    </location>
</feature>
<proteinExistence type="inferred from homology"/>
<reference evidence="18 19" key="1">
    <citation type="submission" date="2016-11" db="EMBL/GenBank/DDBJ databases">
        <authorList>
            <person name="Jaros S."/>
            <person name="Januszkiewicz K."/>
            <person name="Wedrychowicz H."/>
        </authorList>
    </citation>
    <scope>NUCLEOTIDE SEQUENCE [LARGE SCALE GENOMIC DNA]</scope>
    <source>
        <strain evidence="18 19">DSM 15929</strain>
    </source>
</reference>
<evidence type="ECO:0000256" key="9">
    <source>
        <dbReference type="ARBA" id="ARBA00032370"/>
    </source>
</evidence>
<dbReference type="InterPro" id="IPR047928">
    <property type="entry name" value="Perm_prefix_1"/>
</dbReference>
<dbReference type="GO" id="GO:0051301">
    <property type="term" value="P:cell division"/>
    <property type="evidence" value="ECO:0007669"/>
    <property type="project" value="UniProtKB-KW"/>
</dbReference>
<evidence type="ECO:0000256" key="17">
    <source>
        <dbReference type="SAM" id="Phobius"/>
    </source>
</evidence>
<evidence type="ECO:0000256" key="12">
    <source>
        <dbReference type="ARBA" id="ARBA00041185"/>
    </source>
</evidence>
<feature type="transmembrane region" description="Helical" evidence="17">
    <location>
        <begin position="410"/>
        <end position="429"/>
    </location>
</feature>
<accession>A0A1M6PS09</accession>
<keyword evidence="19" id="KW-1185">Reference proteome</keyword>
<keyword evidence="18" id="KW-0132">Cell division</keyword>
<evidence type="ECO:0000256" key="7">
    <source>
        <dbReference type="ARBA" id="ARBA00022989"/>
    </source>
</evidence>
<sequence>MQPLDEIKKYSETVCEQIRWKKAHPVIGEEIENHLCDQRDAYICEGQEEETATRNAIIQMGDAVAVGMALDKTHKPKPQWALIILALLLMVIGAGASYLTDTPGDTRGSFSIFPYIAAAAVFFITYFLDFSILGKYPKQSYYLVLVISVLGVLQSSRIIGRAWFVLGPYSVSLAYLSLIFPLTYSLFLYAMRNKGVRGILCCGLGYLPYAVILLLIPSTTGFILFTLTTFILLGIAVARGWFGVSKKTGMLLVLLPGACSAGLTCIWFFQNAYRISRLSTLLNPYSDSRGYQIVLIRELMSNAAFIGKGSVPRQYGENVLSMSYFGNDFILTTMAHQWGWAAFFGVVMIFTAFSVLGFLYVSRQKSVLGSMVSMAILLTFIMQTVIYIAGNLGYGLLSVLSLPLVSYGKAALLINSGLIGFMLSVFRTGDIMKDSYKPYTKKSSFIAYEDGKLIINFKG</sequence>
<evidence type="ECO:0000256" key="16">
    <source>
        <dbReference type="ARBA" id="ARBA00049966"/>
    </source>
</evidence>
<dbReference type="GO" id="GO:0009252">
    <property type="term" value="P:peptidoglycan biosynthetic process"/>
    <property type="evidence" value="ECO:0007669"/>
    <property type="project" value="UniProtKB-KW"/>
</dbReference>
<feature type="transmembrane region" description="Helical" evidence="17">
    <location>
        <begin position="80"/>
        <end position="100"/>
    </location>
</feature>
<protein>
    <recommendedName>
        <fullName evidence="12">Probable peptidoglycan glycosyltransferase FtsW</fullName>
        <ecNumber evidence="14">2.4.99.28</ecNumber>
    </recommendedName>
    <alternativeName>
        <fullName evidence="13">Cell division protein FtsW</fullName>
    </alternativeName>
    <alternativeName>
        <fullName evidence="10">Cell wall polymerase</fullName>
    </alternativeName>
    <alternativeName>
        <fullName evidence="9">Peptidoglycan polymerase</fullName>
    </alternativeName>
</protein>
<comment type="subcellular location">
    <subcellularLocation>
        <location evidence="1">Membrane</location>
        <topology evidence="1">Multi-pass membrane protein</topology>
    </subcellularLocation>
</comment>
<keyword evidence="6" id="KW-0573">Peptidoglycan synthesis</keyword>
<evidence type="ECO:0000256" key="8">
    <source>
        <dbReference type="ARBA" id="ARBA00023136"/>
    </source>
</evidence>
<dbReference type="AlphaFoldDB" id="A0A1M6PS09"/>
<feature type="transmembrane region" description="Helical" evidence="17">
    <location>
        <begin position="338"/>
        <end position="361"/>
    </location>
</feature>
<evidence type="ECO:0000256" key="10">
    <source>
        <dbReference type="ARBA" id="ARBA00033270"/>
    </source>
</evidence>
<comment type="similarity">
    <text evidence="11">Belongs to the SEDS family. FtsW subfamily.</text>
</comment>
<dbReference type="InterPro" id="IPR001182">
    <property type="entry name" value="FtsW/RodA"/>
</dbReference>
<keyword evidence="7 17" id="KW-1133">Transmembrane helix</keyword>
<gene>
    <name evidence="18" type="ORF">SAMN02745136_01706</name>
</gene>
<keyword evidence="3" id="KW-0808">Transferase</keyword>
<evidence type="ECO:0000256" key="2">
    <source>
        <dbReference type="ARBA" id="ARBA00022676"/>
    </source>
</evidence>
<keyword evidence="2" id="KW-0328">Glycosyltransferase</keyword>
<dbReference type="STRING" id="1121322.SAMN02745136_01706"/>